<dbReference type="AlphaFoldDB" id="A0A4P9YZT1"/>
<organism evidence="4 5">
    <name type="scientific">Syncephalis pseudoplumigaleata</name>
    <dbReference type="NCBI Taxonomy" id="1712513"/>
    <lineage>
        <taxon>Eukaryota</taxon>
        <taxon>Fungi</taxon>
        <taxon>Fungi incertae sedis</taxon>
        <taxon>Zoopagomycota</taxon>
        <taxon>Zoopagomycotina</taxon>
        <taxon>Zoopagomycetes</taxon>
        <taxon>Zoopagales</taxon>
        <taxon>Piptocephalidaceae</taxon>
        <taxon>Syncephalis</taxon>
    </lineage>
</organism>
<evidence type="ECO:0000256" key="1">
    <source>
        <dbReference type="ARBA" id="ARBA00022737"/>
    </source>
</evidence>
<dbReference type="InterPro" id="IPR002110">
    <property type="entry name" value="Ankyrin_rpt"/>
</dbReference>
<keyword evidence="2 3" id="KW-0040">ANK repeat</keyword>
<dbReference type="SMART" id="SM00248">
    <property type="entry name" value="ANK"/>
    <property type="match status" value="3"/>
</dbReference>
<keyword evidence="1" id="KW-0677">Repeat</keyword>
<name>A0A4P9YZT1_9FUNG</name>
<dbReference type="Pfam" id="PF12796">
    <property type="entry name" value="Ank_2"/>
    <property type="match status" value="1"/>
</dbReference>
<dbReference type="PROSITE" id="PS50297">
    <property type="entry name" value="ANK_REP_REGION"/>
    <property type="match status" value="3"/>
</dbReference>
<dbReference type="Proteomes" id="UP000278143">
    <property type="component" value="Unassembled WGS sequence"/>
</dbReference>
<dbReference type="Pfam" id="PF13637">
    <property type="entry name" value="Ank_4"/>
    <property type="match status" value="1"/>
</dbReference>
<dbReference type="PANTHER" id="PTHR24171">
    <property type="entry name" value="ANKYRIN REPEAT DOMAIN-CONTAINING PROTEIN 39-RELATED"/>
    <property type="match status" value="1"/>
</dbReference>
<dbReference type="SUPFAM" id="SSF48403">
    <property type="entry name" value="Ankyrin repeat"/>
    <property type="match status" value="1"/>
</dbReference>
<feature type="repeat" description="ANK" evidence="3">
    <location>
        <begin position="74"/>
        <end position="99"/>
    </location>
</feature>
<dbReference type="PROSITE" id="PS50088">
    <property type="entry name" value="ANK_REPEAT"/>
    <property type="match status" value="3"/>
</dbReference>
<protein>
    <submittedName>
        <fullName evidence="4">Ankyrin repeat-containing domain protein</fullName>
    </submittedName>
</protein>
<evidence type="ECO:0000256" key="3">
    <source>
        <dbReference type="PROSITE-ProRule" id="PRU00023"/>
    </source>
</evidence>
<proteinExistence type="predicted"/>
<reference evidence="5" key="1">
    <citation type="journal article" date="2018" name="Nat. Microbiol.">
        <title>Leveraging single-cell genomics to expand the fungal tree of life.</title>
        <authorList>
            <person name="Ahrendt S.R."/>
            <person name="Quandt C.A."/>
            <person name="Ciobanu D."/>
            <person name="Clum A."/>
            <person name="Salamov A."/>
            <person name="Andreopoulos B."/>
            <person name="Cheng J.F."/>
            <person name="Woyke T."/>
            <person name="Pelin A."/>
            <person name="Henrissat B."/>
            <person name="Reynolds N.K."/>
            <person name="Benny G.L."/>
            <person name="Smith M.E."/>
            <person name="James T.Y."/>
            <person name="Grigoriev I.V."/>
        </authorList>
    </citation>
    <scope>NUCLEOTIDE SEQUENCE [LARGE SCALE GENOMIC DNA]</scope>
    <source>
        <strain evidence="5">Benny S71-1</strain>
    </source>
</reference>
<evidence type="ECO:0000313" key="5">
    <source>
        <dbReference type="Proteomes" id="UP000278143"/>
    </source>
</evidence>
<dbReference type="InterPro" id="IPR036770">
    <property type="entry name" value="Ankyrin_rpt-contain_sf"/>
</dbReference>
<evidence type="ECO:0000313" key="4">
    <source>
        <dbReference type="EMBL" id="RKP25518.1"/>
    </source>
</evidence>
<keyword evidence="5" id="KW-1185">Reference proteome</keyword>
<feature type="repeat" description="ANK" evidence="3">
    <location>
        <begin position="41"/>
        <end position="73"/>
    </location>
</feature>
<feature type="non-terminal residue" evidence="4">
    <location>
        <position position="113"/>
    </location>
</feature>
<dbReference type="OrthoDB" id="10057496at2759"/>
<feature type="repeat" description="ANK" evidence="3">
    <location>
        <begin position="7"/>
        <end position="27"/>
    </location>
</feature>
<sequence length="113" mass="12434">NAPSSHSGMTPMQYAASRGHLEVVQMLADQFNAFVDIADREGETALLKAAYNGHLPVVQCLVQRRANVHHRDRDGWTALHNACGRGHLRIVQHLVEHGSANIDVQSQQGHTPL</sequence>
<evidence type="ECO:0000256" key="2">
    <source>
        <dbReference type="ARBA" id="ARBA00023043"/>
    </source>
</evidence>
<feature type="non-terminal residue" evidence="4">
    <location>
        <position position="1"/>
    </location>
</feature>
<gene>
    <name evidence="4" type="ORF">SYNPS1DRAFT_5399</name>
</gene>
<dbReference type="Gene3D" id="1.25.40.20">
    <property type="entry name" value="Ankyrin repeat-containing domain"/>
    <property type="match status" value="2"/>
</dbReference>
<dbReference type="PRINTS" id="PR01415">
    <property type="entry name" value="ANKYRIN"/>
</dbReference>
<accession>A0A4P9YZT1</accession>
<dbReference type="EMBL" id="KZ989718">
    <property type="protein sequence ID" value="RKP25518.1"/>
    <property type="molecule type" value="Genomic_DNA"/>
</dbReference>